<feature type="chain" id="PRO_5005809374" description="Lipoprotein" evidence="1">
    <location>
        <begin position="24"/>
        <end position="213"/>
    </location>
</feature>
<dbReference type="RefSeq" id="WP_055673377.1">
    <property type="nucleotide sequence ID" value="NZ_CXWD01000019.1"/>
</dbReference>
<keyword evidence="1" id="KW-0732">Signal</keyword>
<organism evidence="2 3">
    <name type="scientific">Roseibium alexandrii</name>
    <dbReference type="NCBI Taxonomy" id="388408"/>
    <lineage>
        <taxon>Bacteria</taxon>
        <taxon>Pseudomonadati</taxon>
        <taxon>Pseudomonadota</taxon>
        <taxon>Alphaproteobacteria</taxon>
        <taxon>Hyphomicrobiales</taxon>
        <taxon>Stappiaceae</taxon>
        <taxon>Roseibium</taxon>
    </lineage>
</organism>
<gene>
    <name evidence="2" type="ORF">LAX5112_04061</name>
</gene>
<evidence type="ECO:0008006" key="4">
    <source>
        <dbReference type="Google" id="ProtNLM"/>
    </source>
</evidence>
<sequence length="213" mass="23085">MFSPLSPTAIIAVAALLIVTACASQSTSEATGWFGTHDGVPPKANKVYICHGFGCVYKTPVEYSRQDLARLRVILASGRASPSAERQAIAHAVAWQERRVAVTVGSEEDVGGFDIENAGVSGQMDCIDESTNTTSLLLVTQKHKMLRHHDVSAPVARGFFLDGRYPHATATVTEKKTGTVYAVDSWVNANGKRPDIMPIDHWLAEGDRWFVST</sequence>
<proteinExistence type="predicted"/>
<evidence type="ECO:0000313" key="2">
    <source>
        <dbReference type="EMBL" id="CTQ74965.1"/>
    </source>
</evidence>
<dbReference type="EMBL" id="CXWD01000019">
    <property type="protein sequence ID" value="CTQ74965.1"/>
    <property type="molecule type" value="Genomic_DNA"/>
</dbReference>
<dbReference type="OrthoDB" id="5471992at2"/>
<dbReference type="Proteomes" id="UP000053235">
    <property type="component" value="Unassembled WGS sequence"/>
</dbReference>
<evidence type="ECO:0000256" key="1">
    <source>
        <dbReference type="SAM" id="SignalP"/>
    </source>
</evidence>
<protein>
    <recommendedName>
        <fullName evidence="4">Lipoprotein</fullName>
    </recommendedName>
</protein>
<evidence type="ECO:0000313" key="3">
    <source>
        <dbReference type="Proteomes" id="UP000053235"/>
    </source>
</evidence>
<accession>A0A0M7AII9</accession>
<reference evidence="3" key="1">
    <citation type="submission" date="2015-07" db="EMBL/GenBank/DDBJ databases">
        <authorList>
            <person name="Rodrigo-Torres Lidia"/>
            <person name="Arahal R.David."/>
        </authorList>
    </citation>
    <scope>NUCLEOTIDE SEQUENCE [LARGE SCALE GENOMIC DNA]</scope>
    <source>
        <strain evidence="3">CECT 5112</strain>
    </source>
</reference>
<dbReference type="STRING" id="388408.LAX5112_04061"/>
<feature type="signal peptide" evidence="1">
    <location>
        <begin position="1"/>
        <end position="23"/>
    </location>
</feature>
<name>A0A0M7AII9_9HYPH</name>
<dbReference type="AlphaFoldDB" id="A0A0M7AII9"/>
<keyword evidence="3" id="KW-1185">Reference proteome</keyword>